<protein>
    <submittedName>
        <fullName evidence="8">Uncharacterized protein</fullName>
    </submittedName>
</protein>
<evidence type="ECO:0000259" key="7">
    <source>
        <dbReference type="PROSITE" id="PS50923"/>
    </source>
</evidence>
<dbReference type="CDD" id="cd00033">
    <property type="entry name" value="CCP"/>
    <property type="match status" value="5"/>
</dbReference>
<keyword evidence="9" id="KW-1185">Reference proteome</keyword>
<reference evidence="8 9" key="1">
    <citation type="submission" date="2024-02" db="EMBL/GenBank/DDBJ databases">
        <authorList>
            <person name="Daric V."/>
            <person name="Darras S."/>
        </authorList>
    </citation>
    <scope>NUCLEOTIDE SEQUENCE [LARGE SCALE GENOMIC DNA]</scope>
</reference>
<sequence>MLFKVLLFVGFLSSCKALECLFCDNAKSNDDCQRNGRVQRCQANQEACFVTIRRGDYGMLIWKGCKQALACENNFIQNERSAWVPSQCNSNVPSSVCTCCCNSDNCNGPTLGCEGEQTPPKPPPAPKCRMIRAPVNGRKLCTQDDALVEIGTRCNFVCDEGYELFGPRRSVCRDRTRRRTLRRPQFLPRNPPECRPKPNPQCEMIGTPRFGTKECSKDSARVDLGTVCEFKCDLGYTLVGDQQSTCTEVIDTDRFEFDKKVPTCEPNPKCDIIGTPRFGSKVCTQDGARVDAGTECLFACDEGYTLVGEPESTCRRVVDSDRLEFDNEVPICEPDPKCLLVDDPTNGFKTCSQNGPLVDIGTVCQFECFEGFTLVGDLSSVCRRVEIDFAEFNFPPPQCIRILCSERKPLDNGDIICTQGNRVGSVCSFFCDEDYSLFPESVTQKQCLNDSTWSFPDPCCVRQCPPHALVDLVIVLDSSSSIGEPNWGLMKQFVGQFIDGFDVGPTAARIGVFRFNNQVDTDSQILLKDYPDDKFELLGKLAEIPYRGRGTLTGLALQHARNVMFQADNGDRPEAPNVLLVITDGRAKDDNRVITQSQLLRDDGVVVFSLGVVPPPPQSLDDDQLLAMAGAPDRVIKAEGGFAGLGEVLLANLGDRICEGRRCE</sequence>
<feature type="disulfide bond" evidence="4">
    <location>
        <begin position="404"/>
        <end position="447"/>
    </location>
</feature>
<dbReference type="Pfam" id="PF00092">
    <property type="entry name" value="VWA"/>
    <property type="match status" value="1"/>
</dbReference>
<dbReference type="Gene3D" id="2.10.70.10">
    <property type="entry name" value="Complement Module, domain 1"/>
    <property type="match status" value="5"/>
</dbReference>
<feature type="chain" id="PRO_5047396419" evidence="5">
    <location>
        <begin position="18"/>
        <end position="664"/>
    </location>
</feature>
<accession>A0ABP0G021</accession>
<gene>
    <name evidence="8" type="ORF">CVLEPA_LOCUS15233</name>
</gene>
<evidence type="ECO:0000313" key="8">
    <source>
        <dbReference type="EMBL" id="CAK8684243.1"/>
    </source>
</evidence>
<dbReference type="InterPro" id="IPR045860">
    <property type="entry name" value="Snake_toxin-like_sf"/>
</dbReference>
<keyword evidence="3 4" id="KW-1015">Disulfide bond</keyword>
<comment type="caution">
    <text evidence="4">Lacks conserved residue(s) required for the propagation of feature annotation.</text>
</comment>
<name>A0ABP0G021_CLALP</name>
<dbReference type="Gene3D" id="3.40.50.410">
    <property type="entry name" value="von Willebrand factor, type A domain"/>
    <property type="match status" value="1"/>
</dbReference>
<dbReference type="PROSITE" id="PS50234">
    <property type="entry name" value="VWFA"/>
    <property type="match status" value="1"/>
</dbReference>
<evidence type="ECO:0000256" key="3">
    <source>
        <dbReference type="ARBA" id="ARBA00023157"/>
    </source>
</evidence>
<dbReference type="CDD" id="cd23539">
    <property type="entry name" value="TFP_LU_ECD_CinHb4_like"/>
    <property type="match status" value="1"/>
</dbReference>
<dbReference type="PANTHER" id="PTHR45656">
    <property type="entry name" value="PROTEIN CBR-CLEC-78"/>
    <property type="match status" value="1"/>
</dbReference>
<dbReference type="InterPro" id="IPR000436">
    <property type="entry name" value="Sushi_SCR_CCP_dom"/>
</dbReference>
<dbReference type="InterPro" id="IPR002035">
    <property type="entry name" value="VWF_A"/>
</dbReference>
<dbReference type="SMART" id="SM00032">
    <property type="entry name" value="CCP"/>
    <property type="match status" value="5"/>
</dbReference>
<dbReference type="SUPFAM" id="SSF57535">
    <property type="entry name" value="Complement control module/SCR domain"/>
    <property type="match status" value="5"/>
</dbReference>
<keyword evidence="4" id="KW-0768">Sushi</keyword>
<dbReference type="SMART" id="SM00327">
    <property type="entry name" value="VWA"/>
    <property type="match status" value="1"/>
</dbReference>
<evidence type="ECO:0000256" key="2">
    <source>
        <dbReference type="ARBA" id="ARBA00022737"/>
    </source>
</evidence>
<dbReference type="InterPro" id="IPR035976">
    <property type="entry name" value="Sushi/SCR/CCP_sf"/>
</dbReference>
<dbReference type="InterPro" id="IPR036465">
    <property type="entry name" value="vWFA_dom_sf"/>
</dbReference>
<keyword evidence="2" id="KW-0677">Repeat</keyword>
<dbReference type="Pfam" id="PF00084">
    <property type="entry name" value="Sushi"/>
    <property type="match status" value="4"/>
</dbReference>
<dbReference type="PANTHER" id="PTHR45656:SF4">
    <property type="entry name" value="PROTEIN CBR-CLEC-78"/>
    <property type="match status" value="1"/>
</dbReference>
<organism evidence="8 9">
    <name type="scientific">Clavelina lepadiformis</name>
    <name type="common">Light-bulb sea squirt</name>
    <name type="synonym">Ascidia lepadiformis</name>
    <dbReference type="NCBI Taxonomy" id="159417"/>
    <lineage>
        <taxon>Eukaryota</taxon>
        <taxon>Metazoa</taxon>
        <taxon>Chordata</taxon>
        <taxon>Tunicata</taxon>
        <taxon>Ascidiacea</taxon>
        <taxon>Aplousobranchia</taxon>
        <taxon>Clavelinidae</taxon>
        <taxon>Clavelina</taxon>
    </lineage>
</organism>
<dbReference type="CDD" id="cd01450">
    <property type="entry name" value="vWFA_subfamily_ECM"/>
    <property type="match status" value="1"/>
</dbReference>
<dbReference type="EMBL" id="CAWYQH010000097">
    <property type="protein sequence ID" value="CAK8684243.1"/>
    <property type="molecule type" value="Genomic_DNA"/>
</dbReference>
<feature type="signal peptide" evidence="5">
    <location>
        <begin position="1"/>
        <end position="17"/>
    </location>
</feature>
<evidence type="ECO:0000256" key="5">
    <source>
        <dbReference type="SAM" id="SignalP"/>
    </source>
</evidence>
<evidence type="ECO:0000313" key="9">
    <source>
        <dbReference type="Proteomes" id="UP001642483"/>
    </source>
</evidence>
<evidence type="ECO:0000256" key="4">
    <source>
        <dbReference type="PROSITE-ProRule" id="PRU00302"/>
    </source>
</evidence>
<dbReference type="PROSITE" id="PS51257">
    <property type="entry name" value="PROKAR_LIPOPROTEIN"/>
    <property type="match status" value="1"/>
</dbReference>
<feature type="domain" description="Sushi" evidence="7">
    <location>
        <begin position="402"/>
        <end position="462"/>
    </location>
</feature>
<keyword evidence="1 5" id="KW-0732">Signal</keyword>
<proteinExistence type="predicted"/>
<evidence type="ECO:0000256" key="1">
    <source>
        <dbReference type="ARBA" id="ARBA00022729"/>
    </source>
</evidence>
<feature type="domain" description="VWFA" evidence="6">
    <location>
        <begin position="471"/>
        <end position="653"/>
    </location>
</feature>
<dbReference type="Proteomes" id="UP001642483">
    <property type="component" value="Unassembled WGS sequence"/>
</dbReference>
<dbReference type="SUPFAM" id="SSF53300">
    <property type="entry name" value="vWA-like"/>
    <property type="match status" value="1"/>
</dbReference>
<dbReference type="SUPFAM" id="SSF57302">
    <property type="entry name" value="Snake toxin-like"/>
    <property type="match status" value="1"/>
</dbReference>
<dbReference type="PROSITE" id="PS50923">
    <property type="entry name" value="SUSHI"/>
    <property type="match status" value="2"/>
</dbReference>
<comment type="caution">
    <text evidence="8">The sequence shown here is derived from an EMBL/GenBank/DDBJ whole genome shotgun (WGS) entry which is preliminary data.</text>
</comment>
<feature type="domain" description="Sushi" evidence="7">
    <location>
        <begin position="200"/>
        <end position="266"/>
    </location>
</feature>
<dbReference type="InterPro" id="IPR051277">
    <property type="entry name" value="SEZ6_CSMD_C4BPB_Regulators"/>
</dbReference>
<dbReference type="PRINTS" id="PR00453">
    <property type="entry name" value="VWFADOMAIN"/>
</dbReference>
<evidence type="ECO:0000259" key="6">
    <source>
        <dbReference type="PROSITE" id="PS50234"/>
    </source>
</evidence>